<dbReference type="OrthoDB" id="9804312at2"/>
<protein>
    <submittedName>
        <fullName evidence="2">Class I SAM-dependent methyltransferase</fullName>
    </submittedName>
</protein>
<dbReference type="PANTHER" id="PTHR43591:SF110">
    <property type="entry name" value="RHODANESE DOMAIN-CONTAINING PROTEIN"/>
    <property type="match status" value="1"/>
</dbReference>
<evidence type="ECO:0000313" key="2">
    <source>
        <dbReference type="EMBL" id="QDH20396.1"/>
    </source>
</evidence>
<keyword evidence="3" id="KW-1185">Reference proteome</keyword>
<dbReference type="RefSeq" id="WP_141446873.1">
    <property type="nucleotide sequence ID" value="NZ_CP041217.1"/>
</dbReference>
<proteinExistence type="predicted"/>
<dbReference type="InterPro" id="IPR041698">
    <property type="entry name" value="Methyltransf_25"/>
</dbReference>
<evidence type="ECO:0000259" key="1">
    <source>
        <dbReference type="Pfam" id="PF13649"/>
    </source>
</evidence>
<keyword evidence="2" id="KW-0808">Transferase</keyword>
<gene>
    <name evidence="2" type="ORF">FFV09_05720</name>
</gene>
<accession>A0A4Y6UVH4</accession>
<name>A0A4Y6UVH4_SACBS</name>
<dbReference type="KEGG" id="saca:FFV09_05720"/>
<evidence type="ECO:0000313" key="3">
    <source>
        <dbReference type="Proteomes" id="UP000316968"/>
    </source>
</evidence>
<dbReference type="AlphaFoldDB" id="A0A4Y6UVH4"/>
<dbReference type="Pfam" id="PF13649">
    <property type="entry name" value="Methyltransf_25"/>
    <property type="match status" value="1"/>
</dbReference>
<sequence length="212" mass="24465">MTRPDERYWNAAYADLTFCSDHDGWLERYAALLRPDRGVIVDLGCGLGHNARVLHAAGYDVLACDLSEQALERLRREEPGIRTRQLDMEIGLPFEDGTLQAIVADLSLHYFTRDVTHRLIGDIHRSLRPGGLLLCRVNAVGERDGKRDRALADDPYLYASEGILRRFFDESEIEAFFPPADWERLECRQNESNRYGKTKRLWEVGLRRRCNE</sequence>
<reference evidence="2 3" key="1">
    <citation type="submission" date="2019-06" db="EMBL/GenBank/DDBJ databases">
        <title>Saccharibacillus brassicae sp. nov., an endophytic bacterium isolated from Chinese cabbage seeds (Brassica pekinensis).</title>
        <authorList>
            <person name="Jiang L."/>
            <person name="Lee J."/>
            <person name="Kim S.W."/>
        </authorList>
    </citation>
    <scope>NUCLEOTIDE SEQUENCE [LARGE SCALE GENOMIC DNA]</scope>
    <source>
        <strain evidence="3">KCTC 43072 / ATSA2</strain>
    </source>
</reference>
<dbReference type="GO" id="GO:0032259">
    <property type="term" value="P:methylation"/>
    <property type="evidence" value="ECO:0007669"/>
    <property type="project" value="UniProtKB-KW"/>
</dbReference>
<dbReference type="GO" id="GO:0008168">
    <property type="term" value="F:methyltransferase activity"/>
    <property type="evidence" value="ECO:0007669"/>
    <property type="project" value="UniProtKB-KW"/>
</dbReference>
<organism evidence="2 3">
    <name type="scientific">Saccharibacillus brassicae</name>
    <dbReference type="NCBI Taxonomy" id="2583377"/>
    <lineage>
        <taxon>Bacteria</taxon>
        <taxon>Bacillati</taxon>
        <taxon>Bacillota</taxon>
        <taxon>Bacilli</taxon>
        <taxon>Bacillales</taxon>
        <taxon>Paenibacillaceae</taxon>
        <taxon>Saccharibacillus</taxon>
    </lineage>
</organism>
<dbReference type="Gene3D" id="3.40.50.150">
    <property type="entry name" value="Vaccinia Virus protein VP39"/>
    <property type="match status" value="1"/>
</dbReference>
<dbReference type="InterPro" id="IPR029063">
    <property type="entry name" value="SAM-dependent_MTases_sf"/>
</dbReference>
<dbReference type="CDD" id="cd02440">
    <property type="entry name" value="AdoMet_MTases"/>
    <property type="match status" value="1"/>
</dbReference>
<keyword evidence="2" id="KW-0489">Methyltransferase</keyword>
<dbReference type="EMBL" id="CP041217">
    <property type="protein sequence ID" value="QDH20396.1"/>
    <property type="molecule type" value="Genomic_DNA"/>
</dbReference>
<feature type="domain" description="Methyltransferase" evidence="1">
    <location>
        <begin position="40"/>
        <end position="131"/>
    </location>
</feature>
<dbReference type="PANTHER" id="PTHR43591">
    <property type="entry name" value="METHYLTRANSFERASE"/>
    <property type="match status" value="1"/>
</dbReference>
<dbReference type="SUPFAM" id="SSF53335">
    <property type="entry name" value="S-adenosyl-L-methionine-dependent methyltransferases"/>
    <property type="match status" value="1"/>
</dbReference>
<dbReference type="Proteomes" id="UP000316968">
    <property type="component" value="Chromosome"/>
</dbReference>